<evidence type="ECO:0000313" key="3">
    <source>
        <dbReference type="Proteomes" id="UP000289738"/>
    </source>
</evidence>
<gene>
    <name evidence="2" type="ORF">Ahy_A08g039762</name>
</gene>
<dbReference type="Proteomes" id="UP000289738">
    <property type="component" value="Chromosome A08"/>
</dbReference>
<keyword evidence="1" id="KW-0732">Signal</keyword>
<dbReference type="EMBL" id="SDMP01000008">
    <property type="protein sequence ID" value="RYR43340.1"/>
    <property type="molecule type" value="Genomic_DNA"/>
</dbReference>
<name>A0A445BX82_ARAHY</name>
<evidence type="ECO:0000256" key="1">
    <source>
        <dbReference type="SAM" id="SignalP"/>
    </source>
</evidence>
<protein>
    <submittedName>
        <fullName evidence="2">Uncharacterized protein</fullName>
    </submittedName>
</protein>
<keyword evidence="3" id="KW-1185">Reference proteome</keyword>
<accession>A0A445BX82</accession>
<feature type="chain" id="PRO_5019285501" evidence="1">
    <location>
        <begin position="20"/>
        <end position="59"/>
    </location>
</feature>
<sequence length="59" mass="6813">MTTTAVLVPILLSTRLLLCMYMTNDHVTSMYNIRHLPPPPWATCYYKFITHMNTPASLQ</sequence>
<evidence type="ECO:0000313" key="2">
    <source>
        <dbReference type="EMBL" id="RYR43340.1"/>
    </source>
</evidence>
<proteinExistence type="predicted"/>
<organism evidence="2 3">
    <name type="scientific">Arachis hypogaea</name>
    <name type="common">Peanut</name>
    <dbReference type="NCBI Taxonomy" id="3818"/>
    <lineage>
        <taxon>Eukaryota</taxon>
        <taxon>Viridiplantae</taxon>
        <taxon>Streptophyta</taxon>
        <taxon>Embryophyta</taxon>
        <taxon>Tracheophyta</taxon>
        <taxon>Spermatophyta</taxon>
        <taxon>Magnoliopsida</taxon>
        <taxon>eudicotyledons</taxon>
        <taxon>Gunneridae</taxon>
        <taxon>Pentapetalae</taxon>
        <taxon>rosids</taxon>
        <taxon>fabids</taxon>
        <taxon>Fabales</taxon>
        <taxon>Fabaceae</taxon>
        <taxon>Papilionoideae</taxon>
        <taxon>50 kb inversion clade</taxon>
        <taxon>dalbergioids sensu lato</taxon>
        <taxon>Dalbergieae</taxon>
        <taxon>Pterocarpus clade</taxon>
        <taxon>Arachis</taxon>
    </lineage>
</organism>
<feature type="signal peptide" evidence="1">
    <location>
        <begin position="1"/>
        <end position="19"/>
    </location>
</feature>
<comment type="caution">
    <text evidence="2">The sequence shown here is derived from an EMBL/GenBank/DDBJ whole genome shotgun (WGS) entry which is preliminary data.</text>
</comment>
<reference evidence="2 3" key="1">
    <citation type="submission" date="2019-01" db="EMBL/GenBank/DDBJ databases">
        <title>Sequencing of cultivated peanut Arachis hypogaea provides insights into genome evolution and oil improvement.</title>
        <authorList>
            <person name="Chen X."/>
        </authorList>
    </citation>
    <scope>NUCLEOTIDE SEQUENCE [LARGE SCALE GENOMIC DNA]</scope>
    <source>
        <strain evidence="3">cv. Fuhuasheng</strain>
        <tissue evidence="2">Leaves</tissue>
    </source>
</reference>
<dbReference type="AlphaFoldDB" id="A0A445BX82"/>